<dbReference type="SUPFAM" id="SSF52317">
    <property type="entry name" value="Class I glutamine amidotransferase-like"/>
    <property type="match status" value="1"/>
</dbReference>
<dbReference type="Proteomes" id="UP000236728">
    <property type="component" value="Unassembled WGS sequence"/>
</dbReference>
<dbReference type="PANTHER" id="PTHR43235:SF1">
    <property type="entry name" value="GLUTAMINE AMIDOTRANSFERASE PB2B2.05-RELATED"/>
    <property type="match status" value="1"/>
</dbReference>
<reference evidence="1 2" key="1">
    <citation type="submission" date="2016-10" db="EMBL/GenBank/DDBJ databases">
        <authorList>
            <person name="de Groot N.N."/>
        </authorList>
    </citation>
    <scope>NUCLEOTIDE SEQUENCE [LARGE SCALE GENOMIC DNA]</scope>
    <source>
        <strain evidence="1 2">DSM 22489</strain>
    </source>
</reference>
<dbReference type="InterPro" id="IPR011697">
    <property type="entry name" value="Peptidase_C26"/>
</dbReference>
<dbReference type="PROSITE" id="PS51273">
    <property type="entry name" value="GATASE_TYPE_1"/>
    <property type="match status" value="1"/>
</dbReference>
<dbReference type="RefSeq" id="WP_103932968.1">
    <property type="nucleotide sequence ID" value="NZ_FNVA01000003.1"/>
</dbReference>
<dbReference type="Gene3D" id="3.40.50.880">
    <property type="match status" value="1"/>
</dbReference>
<organism evidence="1 2">
    <name type="scientific">Bryocella elongata</name>
    <dbReference type="NCBI Taxonomy" id="863522"/>
    <lineage>
        <taxon>Bacteria</taxon>
        <taxon>Pseudomonadati</taxon>
        <taxon>Acidobacteriota</taxon>
        <taxon>Terriglobia</taxon>
        <taxon>Terriglobales</taxon>
        <taxon>Acidobacteriaceae</taxon>
        <taxon>Bryocella</taxon>
    </lineage>
</organism>
<accession>A0A1H5Y0X9</accession>
<dbReference type="InterPro" id="IPR044668">
    <property type="entry name" value="PuuD-like"/>
</dbReference>
<keyword evidence="2" id="KW-1185">Reference proteome</keyword>
<dbReference type="Pfam" id="PF07722">
    <property type="entry name" value="Peptidase_C26"/>
    <property type="match status" value="1"/>
</dbReference>
<dbReference type="GO" id="GO:0006598">
    <property type="term" value="P:polyamine catabolic process"/>
    <property type="evidence" value="ECO:0007669"/>
    <property type="project" value="TreeGrafter"/>
</dbReference>
<sequence>MSDRPRIAIPVPTSIDPDYNQRSWKNYAAAVTAAGGEPVELDPLSTPATLRALIATCDGVVLPGSPADVEPGRYGADRDPGCGPADAAREQTDWMLLDDAESHGKPVLGICYGIQSLNSWGAGTLVQDLSPLPVNHSAGPRVAIAHSVLIAPDSLLGSLVKGAADCTIDGDFLRLPVNSSHHQAVAQPGDGMKMVARCPEDAVVEAVERPWGEAGNWWVLGVQWHPERSVEISEASRRIFSAFMDEARRWSAANRVPAEAALRD</sequence>
<keyword evidence="1" id="KW-0315">Glutamine amidotransferase</keyword>
<keyword evidence="1" id="KW-0808">Transferase</keyword>
<dbReference type="GO" id="GO:0016740">
    <property type="term" value="F:transferase activity"/>
    <property type="evidence" value="ECO:0007669"/>
    <property type="project" value="UniProtKB-KW"/>
</dbReference>
<dbReference type="InterPro" id="IPR029062">
    <property type="entry name" value="Class_I_gatase-like"/>
</dbReference>
<gene>
    <name evidence="1" type="ORF">SAMN05421819_2063</name>
</gene>
<dbReference type="CDD" id="cd01745">
    <property type="entry name" value="GATase1_2"/>
    <property type="match status" value="1"/>
</dbReference>
<dbReference type="PANTHER" id="PTHR43235">
    <property type="entry name" value="GLUTAMINE AMIDOTRANSFERASE PB2B2.05-RELATED"/>
    <property type="match status" value="1"/>
</dbReference>
<name>A0A1H5Y0X9_9BACT</name>
<dbReference type="AlphaFoldDB" id="A0A1H5Y0X9"/>
<evidence type="ECO:0000313" key="1">
    <source>
        <dbReference type="EMBL" id="SEG17522.1"/>
    </source>
</evidence>
<evidence type="ECO:0000313" key="2">
    <source>
        <dbReference type="Proteomes" id="UP000236728"/>
    </source>
</evidence>
<dbReference type="GO" id="GO:0005829">
    <property type="term" value="C:cytosol"/>
    <property type="evidence" value="ECO:0007669"/>
    <property type="project" value="TreeGrafter"/>
</dbReference>
<dbReference type="OrthoDB" id="9813383at2"/>
<dbReference type="EMBL" id="FNVA01000003">
    <property type="protein sequence ID" value="SEG17522.1"/>
    <property type="molecule type" value="Genomic_DNA"/>
</dbReference>
<dbReference type="GO" id="GO:0033969">
    <property type="term" value="F:gamma-glutamyl-gamma-aminobutyrate hydrolase activity"/>
    <property type="evidence" value="ECO:0007669"/>
    <property type="project" value="TreeGrafter"/>
</dbReference>
<protein>
    <submittedName>
        <fullName evidence="1">Putative glutamine amidotransferase</fullName>
    </submittedName>
</protein>
<proteinExistence type="predicted"/>